<dbReference type="PANTHER" id="PTHR10994:SF65">
    <property type="entry name" value="RETICULON-LIKE PROTEIN B12"/>
    <property type="match status" value="1"/>
</dbReference>
<feature type="domain" description="Reticulon" evidence="7">
    <location>
        <begin position="18"/>
        <end position="201"/>
    </location>
</feature>
<keyword evidence="2 6" id="KW-0812">Transmembrane</keyword>
<evidence type="ECO:0000313" key="9">
    <source>
        <dbReference type="Proteomes" id="UP001412067"/>
    </source>
</evidence>
<sequence>MGSRRRISFHEILGGGPVADVILWRKRHVTAGIILGSFSSWVVFELSRYTLLFLVSRVLLLLMTIFFVWAKAAGALNRPPPSIPELHISKEVMNEAAEFLRTKINSILSISRDVALGRESVLFYKVSACLWLISFISSLTDFLTLAYTCLAVMFTIPVLYEKYEDIIEKYLCLVNAKVMLLYEKMDENCSRKINFIMDRSKLS</sequence>
<feature type="transmembrane region" description="Helical" evidence="6">
    <location>
        <begin position="50"/>
        <end position="70"/>
    </location>
</feature>
<reference evidence="8 9" key="1">
    <citation type="journal article" date="2022" name="Nat. Plants">
        <title>Genomes of leafy and leafless Platanthera orchids illuminate the evolution of mycoheterotrophy.</title>
        <authorList>
            <person name="Li M.H."/>
            <person name="Liu K.W."/>
            <person name="Li Z."/>
            <person name="Lu H.C."/>
            <person name="Ye Q.L."/>
            <person name="Zhang D."/>
            <person name="Wang J.Y."/>
            <person name="Li Y.F."/>
            <person name="Zhong Z.M."/>
            <person name="Liu X."/>
            <person name="Yu X."/>
            <person name="Liu D.K."/>
            <person name="Tu X.D."/>
            <person name="Liu B."/>
            <person name="Hao Y."/>
            <person name="Liao X.Y."/>
            <person name="Jiang Y.T."/>
            <person name="Sun W.H."/>
            <person name="Chen J."/>
            <person name="Chen Y.Q."/>
            <person name="Ai Y."/>
            <person name="Zhai J.W."/>
            <person name="Wu S.S."/>
            <person name="Zhou Z."/>
            <person name="Hsiao Y.Y."/>
            <person name="Wu W.L."/>
            <person name="Chen Y.Y."/>
            <person name="Lin Y.F."/>
            <person name="Hsu J.L."/>
            <person name="Li C.Y."/>
            <person name="Wang Z.W."/>
            <person name="Zhao X."/>
            <person name="Zhong W.Y."/>
            <person name="Ma X.K."/>
            <person name="Ma L."/>
            <person name="Huang J."/>
            <person name="Chen G.Z."/>
            <person name="Huang M.Z."/>
            <person name="Huang L."/>
            <person name="Peng D.H."/>
            <person name="Luo Y.B."/>
            <person name="Zou S.Q."/>
            <person name="Chen S.P."/>
            <person name="Lan S."/>
            <person name="Tsai W.C."/>
            <person name="Van de Peer Y."/>
            <person name="Liu Z.J."/>
        </authorList>
    </citation>
    <scope>NUCLEOTIDE SEQUENCE [LARGE SCALE GENOMIC DNA]</scope>
    <source>
        <strain evidence="8">Lor288</strain>
    </source>
</reference>
<dbReference type="Pfam" id="PF02453">
    <property type="entry name" value="Reticulon"/>
    <property type="match status" value="1"/>
</dbReference>
<evidence type="ECO:0000256" key="6">
    <source>
        <dbReference type="RuleBase" id="RU363132"/>
    </source>
</evidence>
<dbReference type="Proteomes" id="UP001412067">
    <property type="component" value="Unassembled WGS sequence"/>
</dbReference>
<organism evidence="8 9">
    <name type="scientific">Platanthera guangdongensis</name>
    <dbReference type="NCBI Taxonomy" id="2320717"/>
    <lineage>
        <taxon>Eukaryota</taxon>
        <taxon>Viridiplantae</taxon>
        <taxon>Streptophyta</taxon>
        <taxon>Embryophyta</taxon>
        <taxon>Tracheophyta</taxon>
        <taxon>Spermatophyta</taxon>
        <taxon>Magnoliopsida</taxon>
        <taxon>Liliopsida</taxon>
        <taxon>Asparagales</taxon>
        <taxon>Orchidaceae</taxon>
        <taxon>Orchidoideae</taxon>
        <taxon>Orchideae</taxon>
        <taxon>Orchidinae</taxon>
        <taxon>Platanthera</taxon>
    </lineage>
</organism>
<evidence type="ECO:0000256" key="1">
    <source>
        <dbReference type="ARBA" id="ARBA00004477"/>
    </source>
</evidence>
<keyword evidence="9" id="KW-1185">Reference proteome</keyword>
<keyword evidence="3 6" id="KW-0256">Endoplasmic reticulum</keyword>
<evidence type="ECO:0000256" key="3">
    <source>
        <dbReference type="ARBA" id="ARBA00022824"/>
    </source>
</evidence>
<keyword evidence="5 6" id="KW-0472">Membrane</keyword>
<dbReference type="InterPro" id="IPR003388">
    <property type="entry name" value="Reticulon"/>
</dbReference>
<keyword evidence="4 6" id="KW-1133">Transmembrane helix</keyword>
<dbReference type="InterPro" id="IPR045064">
    <property type="entry name" value="Reticulon-like"/>
</dbReference>
<proteinExistence type="predicted"/>
<comment type="caution">
    <text evidence="8">The sequence shown here is derived from an EMBL/GenBank/DDBJ whole genome shotgun (WGS) entry which is preliminary data.</text>
</comment>
<dbReference type="PANTHER" id="PTHR10994">
    <property type="entry name" value="RETICULON"/>
    <property type="match status" value="1"/>
</dbReference>
<evidence type="ECO:0000313" key="8">
    <source>
        <dbReference type="EMBL" id="KAK8967280.1"/>
    </source>
</evidence>
<comment type="subcellular location">
    <subcellularLocation>
        <location evidence="1 6">Endoplasmic reticulum membrane</location>
        <topology evidence="1 6">Multi-pass membrane protein</topology>
    </subcellularLocation>
</comment>
<dbReference type="EMBL" id="JBBWWR010000005">
    <property type="protein sequence ID" value="KAK8967280.1"/>
    <property type="molecule type" value="Genomic_DNA"/>
</dbReference>
<gene>
    <name evidence="8" type="primary">RTNLB12</name>
    <name evidence="8" type="ORF">KSP40_PGU001820</name>
</gene>
<evidence type="ECO:0000256" key="4">
    <source>
        <dbReference type="ARBA" id="ARBA00022989"/>
    </source>
</evidence>
<protein>
    <recommendedName>
        <fullName evidence="6">Reticulon-like protein</fullName>
    </recommendedName>
</protein>
<evidence type="ECO:0000256" key="5">
    <source>
        <dbReference type="ARBA" id="ARBA00023136"/>
    </source>
</evidence>
<name>A0ABR2MV06_9ASPA</name>
<evidence type="ECO:0000259" key="7">
    <source>
        <dbReference type="PROSITE" id="PS50845"/>
    </source>
</evidence>
<evidence type="ECO:0000256" key="2">
    <source>
        <dbReference type="ARBA" id="ARBA00022692"/>
    </source>
</evidence>
<comment type="caution">
    <text evidence="6">Lacks conserved residue(s) required for the propagation of feature annotation.</text>
</comment>
<accession>A0ABR2MV06</accession>
<dbReference type="PROSITE" id="PS50845">
    <property type="entry name" value="RETICULON"/>
    <property type="match status" value="1"/>
</dbReference>